<dbReference type="SUPFAM" id="SSF54292">
    <property type="entry name" value="2Fe-2S ferredoxin-like"/>
    <property type="match status" value="1"/>
</dbReference>
<evidence type="ECO:0000259" key="7">
    <source>
        <dbReference type="Pfam" id="PF01799"/>
    </source>
</evidence>
<keyword evidence="5" id="KW-0411">Iron-sulfur</keyword>
<evidence type="ECO:0000256" key="2">
    <source>
        <dbReference type="ARBA" id="ARBA00022723"/>
    </source>
</evidence>
<evidence type="ECO:0000256" key="4">
    <source>
        <dbReference type="ARBA" id="ARBA00023004"/>
    </source>
</evidence>
<dbReference type="PANTHER" id="PTHR45444:SF3">
    <property type="entry name" value="XANTHINE DEHYDROGENASE"/>
    <property type="match status" value="1"/>
</dbReference>
<evidence type="ECO:0000259" key="6">
    <source>
        <dbReference type="Pfam" id="PF00111"/>
    </source>
</evidence>
<evidence type="ECO:0000256" key="1">
    <source>
        <dbReference type="ARBA" id="ARBA00022714"/>
    </source>
</evidence>
<dbReference type="Pfam" id="PF00111">
    <property type="entry name" value="Fer2"/>
    <property type="match status" value="1"/>
</dbReference>
<feature type="domain" description="[2Fe-2S]-binding" evidence="7">
    <location>
        <begin position="80"/>
        <end position="152"/>
    </location>
</feature>
<dbReference type="STRING" id="2018661.A0A2A2KP58"/>
<dbReference type="Pfam" id="PF01799">
    <property type="entry name" value="Fer2_2"/>
    <property type="match status" value="1"/>
</dbReference>
<gene>
    <name evidence="8" type="ORF">WR25_15165</name>
</gene>
<dbReference type="InterPro" id="IPR002888">
    <property type="entry name" value="2Fe-2S-bd"/>
</dbReference>
<dbReference type="GO" id="GO:0050660">
    <property type="term" value="F:flavin adenine dinucleotide binding"/>
    <property type="evidence" value="ECO:0007669"/>
    <property type="project" value="InterPro"/>
</dbReference>
<dbReference type="PROSITE" id="PS00197">
    <property type="entry name" value="2FE2S_FER_1"/>
    <property type="match status" value="1"/>
</dbReference>
<dbReference type="InterPro" id="IPR001041">
    <property type="entry name" value="2Fe-2S_ferredoxin-type"/>
</dbReference>
<dbReference type="CDD" id="cd00207">
    <property type="entry name" value="fer2"/>
    <property type="match status" value="1"/>
</dbReference>
<dbReference type="InterPro" id="IPR036884">
    <property type="entry name" value="2Fe-2S-bd_dom_sf"/>
</dbReference>
<evidence type="ECO:0008006" key="10">
    <source>
        <dbReference type="Google" id="ProtNLM"/>
    </source>
</evidence>
<organism evidence="8 9">
    <name type="scientific">Diploscapter pachys</name>
    <dbReference type="NCBI Taxonomy" id="2018661"/>
    <lineage>
        <taxon>Eukaryota</taxon>
        <taxon>Metazoa</taxon>
        <taxon>Ecdysozoa</taxon>
        <taxon>Nematoda</taxon>
        <taxon>Chromadorea</taxon>
        <taxon>Rhabditida</taxon>
        <taxon>Rhabditina</taxon>
        <taxon>Rhabditomorpha</taxon>
        <taxon>Rhabditoidea</taxon>
        <taxon>Rhabditidae</taxon>
        <taxon>Diploscapter</taxon>
    </lineage>
</organism>
<dbReference type="InterPro" id="IPR036318">
    <property type="entry name" value="FAD-bd_PCMH-like_sf"/>
</dbReference>
<protein>
    <recommendedName>
        <fullName evidence="10">2Fe-2S ferredoxin-type domain-containing protein</fullName>
    </recommendedName>
</protein>
<sequence>MNDSTDTILFNVNGRDIEVKNPDPETMGLTGTKIGCEEGACGSCTVVIGKWNEDKKKAHYSAVNACLYPLFLADNCLVLTVEGIGNPQKMHPIQERLAKGHGTQCGFCSPGFIMSAYALFRNNPSPTKFDVDMAIKGNYCRCTGYRPIIEAFYSFTNGGCCQGKNGNKCPCKAALGGTNGFQNNTTNGAEKSHPDGRLVSLNDLPNIDPTQEFIFPPSLLLRPPAKSLHLIGDRVELFSPVKEDQLWTLPISENTRVISSGMITRLVAVTKPKMKETWHSIHRIPEYSSFSLTDDAIIVGSSLSVAKMMQLVEVYAQNGEIFTLKMDDFIVSYFNLKSKMYIKSVKIPRKLAGKMFTLKHGARIGGDEPIVNFAAILKESDKIDEARVTFGLHERPFLAKNISEFLVGK</sequence>
<keyword evidence="3" id="KW-0560">Oxidoreductase</keyword>
<evidence type="ECO:0000256" key="3">
    <source>
        <dbReference type="ARBA" id="ARBA00023002"/>
    </source>
</evidence>
<comment type="caution">
    <text evidence="8">The sequence shown here is derived from an EMBL/GenBank/DDBJ whole genome shotgun (WGS) entry which is preliminary data.</text>
</comment>
<dbReference type="EMBL" id="LIAE01008046">
    <property type="protein sequence ID" value="PAV75669.1"/>
    <property type="molecule type" value="Genomic_DNA"/>
</dbReference>
<keyword evidence="1" id="KW-0001">2Fe-2S</keyword>
<dbReference type="InterPro" id="IPR012675">
    <property type="entry name" value="Beta-grasp_dom_sf"/>
</dbReference>
<evidence type="ECO:0000313" key="8">
    <source>
        <dbReference type="EMBL" id="PAV75669.1"/>
    </source>
</evidence>
<proteinExistence type="predicted"/>
<accession>A0A2A2KP58</accession>
<name>A0A2A2KP58_9BILA</name>
<keyword evidence="9" id="KW-1185">Reference proteome</keyword>
<evidence type="ECO:0000313" key="9">
    <source>
        <dbReference type="Proteomes" id="UP000218231"/>
    </source>
</evidence>
<dbReference type="PANTHER" id="PTHR45444">
    <property type="entry name" value="XANTHINE DEHYDROGENASE"/>
    <property type="match status" value="1"/>
</dbReference>
<dbReference type="GO" id="GO:0051537">
    <property type="term" value="F:2 iron, 2 sulfur cluster binding"/>
    <property type="evidence" value="ECO:0007669"/>
    <property type="project" value="UniProtKB-KW"/>
</dbReference>
<dbReference type="SUPFAM" id="SSF47741">
    <property type="entry name" value="CO dehydrogenase ISP C-domain like"/>
    <property type="match status" value="1"/>
</dbReference>
<dbReference type="SUPFAM" id="SSF56176">
    <property type="entry name" value="FAD-binding/transporter-associated domain-like"/>
    <property type="match status" value="1"/>
</dbReference>
<dbReference type="InterPro" id="IPR016208">
    <property type="entry name" value="Ald_Oxase/xanthine_DH-like"/>
</dbReference>
<dbReference type="Proteomes" id="UP000218231">
    <property type="component" value="Unassembled WGS sequence"/>
</dbReference>
<feature type="domain" description="2Fe-2S ferredoxin-type" evidence="6">
    <location>
        <begin position="11"/>
        <end position="67"/>
    </location>
</feature>
<dbReference type="Gene3D" id="1.10.150.120">
    <property type="entry name" value="[2Fe-2S]-binding domain"/>
    <property type="match status" value="1"/>
</dbReference>
<dbReference type="AlphaFoldDB" id="A0A2A2KP58"/>
<dbReference type="OrthoDB" id="8300278at2759"/>
<dbReference type="GO" id="GO:0016491">
    <property type="term" value="F:oxidoreductase activity"/>
    <property type="evidence" value="ECO:0007669"/>
    <property type="project" value="UniProtKB-KW"/>
</dbReference>
<dbReference type="FunFam" id="1.10.150.120:FF:000008">
    <property type="entry name" value="Probable aldehyde oxidase gad-3"/>
    <property type="match status" value="1"/>
</dbReference>
<dbReference type="GO" id="GO:0005506">
    <property type="term" value="F:iron ion binding"/>
    <property type="evidence" value="ECO:0007669"/>
    <property type="project" value="InterPro"/>
</dbReference>
<evidence type="ECO:0000256" key="5">
    <source>
        <dbReference type="ARBA" id="ARBA00023014"/>
    </source>
</evidence>
<dbReference type="Gene3D" id="3.10.20.30">
    <property type="match status" value="1"/>
</dbReference>
<dbReference type="InterPro" id="IPR006058">
    <property type="entry name" value="2Fe2S_fd_BS"/>
</dbReference>
<reference evidence="8 9" key="1">
    <citation type="journal article" date="2017" name="Curr. Biol.">
        <title>Genome architecture and evolution of a unichromosomal asexual nematode.</title>
        <authorList>
            <person name="Fradin H."/>
            <person name="Zegar C."/>
            <person name="Gutwein M."/>
            <person name="Lucas J."/>
            <person name="Kovtun M."/>
            <person name="Corcoran D."/>
            <person name="Baugh L.R."/>
            <person name="Kiontke K."/>
            <person name="Gunsalus K."/>
            <person name="Fitch D.H."/>
            <person name="Piano F."/>
        </authorList>
    </citation>
    <scope>NUCLEOTIDE SEQUENCE [LARGE SCALE GENOMIC DNA]</scope>
    <source>
        <strain evidence="8">PF1309</strain>
    </source>
</reference>
<keyword evidence="4" id="KW-0408">Iron</keyword>
<dbReference type="InterPro" id="IPR036010">
    <property type="entry name" value="2Fe-2S_ferredoxin-like_sf"/>
</dbReference>
<keyword evidence="2" id="KW-0479">Metal-binding</keyword>